<evidence type="ECO:0000256" key="2">
    <source>
        <dbReference type="ARBA" id="ARBA00022630"/>
    </source>
</evidence>
<dbReference type="InterPro" id="IPR045170">
    <property type="entry name" value="MTOX"/>
</dbReference>
<evidence type="ECO:0000259" key="5">
    <source>
        <dbReference type="Pfam" id="PF01266"/>
    </source>
</evidence>
<dbReference type="Pfam" id="PF01266">
    <property type="entry name" value="DAO"/>
    <property type="match status" value="1"/>
</dbReference>
<dbReference type="InterPro" id="IPR036188">
    <property type="entry name" value="FAD/NAD-bd_sf"/>
</dbReference>
<dbReference type="Proteomes" id="UP000757540">
    <property type="component" value="Unassembled WGS sequence"/>
</dbReference>
<comment type="cofactor">
    <cofactor evidence="1">
        <name>FAD</name>
        <dbReference type="ChEBI" id="CHEBI:57692"/>
    </cofactor>
</comment>
<evidence type="ECO:0000313" key="7">
    <source>
        <dbReference type="Proteomes" id="UP000757540"/>
    </source>
</evidence>
<keyword evidence="7" id="KW-1185">Reference proteome</keyword>
<dbReference type="Gene3D" id="3.50.50.60">
    <property type="entry name" value="FAD/NAD(P)-binding domain"/>
    <property type="match status" value="1"/>
</dbReference>
<reference evidence="6 7" key="1">
    <citation type="submission" date="2020-05" db="EMBL/GenBank/DDBJ databases">
        <title>Genomic Encyclopedia of Type Strains, Phase III (KMG-III): the genomes of soil and plant-associated and newly described type strains.</title>
        <authorList>
            <person name="Whitman W."/>
        </authorList>
    </citation>
    <scope>NUCLEOTIDE SEQUENCE [LARGE SCALE GENOMIC DNA]</scope>
    <source>
        <strain evidence="6 7">KCTC 19046</strain>
    </source>
</reference>
<feature type="domain" description="FAD dependent oxidoreductase" evidence="5">
    <location>
        <begin position="7"/>
        <end position="372"/>
    </location>
</feature>
<evidence type="ECO:0000256" key="1">
    <source>
        <dbReference type="ARBA" id="ARBA00001974"/>
    </source>
</evidence>
<dbReference type="Gene3D" id="3.30.9.10">
    <property type="entry name" value="D-Amino Acid Oxidase, subunit A, domain 2"/>
    <property type="match status" value="1"/>
</dbReference>
<name>A0ABX2A9N4_9MICO</name>
<organism evidence="6 7">
    <name type="scientific">Isoptericola halotolerans</name>
    <dbReference type="NCBI Taxonomy" id="300560"/>
    <lineage>
        <taxon>Bacteria</taxon>
        <taxon>Bacillati</taxon>
        <taxon>Actinomycetota</taxon>
        <taxon>Actinomycetes</taxon>
        <taxon>Micrococcales</taxon>
        <taxon>Promicromonosporaceae</taxon>
        <taxon>Isoptericola</taxon>
    </lineage>
</organism>
<dbReference type="GO" id="GO:0008115">
    <property type="term" value="F:sarcosine oxidase activity"/>
    <property type="evidence" value="ECO:0007669"/>
    <property type="project" value="UniProtKB-EC"/>
</dbReference>
<evidence type="ECO:0000256" key="4">
    <source>
        <dbReference type="ARBA" id="ARBA00023002"/>
    </source>
</evidence>
<gene>
    <name evidence="6" type="ORF">HDG69_003282</name>
</gene>
<dbReference type="EC" id="1.5.3.1" evidence="6"/>
<dbReference type="PANTHER" id="PTHR10961">
    <property type="entry name" value="PEROXISOMAL SARCOSINE OXIDASE"/>
    <property type="match status" value="1"/>
</dbReference>
<protein>
    <submittedName>
        <fullName evidence="6">Sarcosine oxidase</fullName>
        <ecNumber evidence="6">1.5.3.1</ecNumber>
    </submittedName>
</protein>
<dbReference type="PANTHER" id="PTHR10961:SF7">
    <property type="entry name" value="FAD DEPENDENT OXIDOREDUCTASE DOMAIN-CONTAINING PROTEIN"/>
    <property type="match status" value="1"/>
</dbReference>
<evidence type="ECO:0000256" key="3">
    <source>
        <dbReference type="ARBA" id="ARBA00022827"/>
    </source>
</evidence>
<comment type="caution">
    <text evidence="6">The sequence shown here is derived from an EMBL/GenBank/DDBJ whole genome shotgun (WGS) entry which is preliminary data.</text>
</comment>
<dbReference type="RefSeq" id="WP_171784885.1">
    <property type="nucleotide sequence ID" value="NZ_BAAAML010000003.1"/>
</dbReference>
<proteinExistence type="predicted"/>
<dbReference type="SUPFAM" id="SSF51905">
    <property type="entry name" value="FAD/NAD(P)-binding domain"/>
    <property type="match status" value="1"/>
</dbReference>
<keyword evidence="4 6" id="KW-0560">Oxidoreductase</keyword>
<accession>A0ABX2A9N4</accession>
<dbReference type="InterPro" id="IPR006076">
    <property type="entry name" value="FAD-dep_OxRdtase"/>
</dbReference>
<keyword evidence="2" id="KW-0285">Flavoprotein</keyword>
<keyword evidence="3" id="KW-0274">FAD</keyword>
<evidence type="ECO:0000313" key="6">
    <source>
        <dbReference type="EMBL" id="NOV98687.1"/>
    </source>
</evidence>
<dbReference type="EMBL" id="JABEZU010000004">
    <property type="protein sequence ID" value="NOV98687.1"/>
    <property type="molecule type" value="Genomic_DNA"/>
</dbReference>
<sequence>MSRAPVRVVVVGLGAWGAHVAWRLARRGADVVGLDRHAPPHGFGSSGGATRMFRTACLEHPDLVEVARRSDELWRGLADRSGRRLRVSDGGMLLGPPDGPVVSGARLAARLHGLPVEVLEAADVRRRYPGHATLPDGHLAVVEPEAALLDVDQVIRGALEQARDAGARLRTGVTVRRAERRAGGVRVEWSGHGPDDGGTIDADVLVLAAGVGNAGLLPDLAPGLVQAAGWRTVVMPMTFLRVDDPAGLGVDDLPVFMRELDDGRVLWGHGVLPGADPTVVKLGVEAATPLPPDGEVRPLAPQDWAPVLERAPVAFPGVRAEGVTGAACPYDRTRDGQFVIGPVDDGRQVWVAGGCNAHGFKHSAGIGEAVAEGIVEGRTSLPVGAFAPDRFAGTGAHAVVGG</sequence>